<dbReference type="InterPro" id="IPR011333">
    <property type="entry name" value="SKP1/BTB/POZ_sf"/>
</dbReference>
<evidence type="ECO:0000256" key="1">
    <source>
        <dbReference type="SAM" id="MobiDB-lite"/>
    </source>
</evidence>
<dbReference type="PANTHER" id="PTHR47843:SF2">
    <property type="entry name" value="BTB DOMAIN-CONTAINING PROTEIN"/>
    <property type="match status" value="1"/>
</dbReference>
<dbReference type="OrthoDB" id="3794732at2759"/>
<feature type="region of interest" description="Disordered" evidence="1">
    <location>
        <begin position="1"/>
        <end position="25"/>
    </location>
</feature>
<dbReference type="AlphaFoldDB" id="A0A6A7B1F6"/>
<name>A0A6A7B1F6_9PLEO</name>
<dbReference type="Proteomes" id="UP000799423">
    <property type="component" value="Unassembled WGS sequence"/>
</dbReference>
<evidence type="ECO:0000313" key="4">
    <source>
        <dbReference type="Proteomes" id="UP000799423"/>
    </source>
</evidence>
<evidence type="ECO:0000313" key="3">
    <source>
        <dbReference type="EMBL" id="KAF2849341.1"/>
    </source>
</evidence>
<organism evidence="3 4">
    <name type="scientific">Plenodomus tracheiphilus IPT5</name>
    <dbReference type="NCBI Taxonomy" id="1408161"/>
    <lineage>
        <taxon>Eukaryota</taxon>
        <taxon>Fungi</taxon>
        <taxon>Dikarya</taxon>
        <taxon>Ascomycota</taxon>
        <taxon>Pezizomycotina</taxon>
        <taxon>Dothideomycetes</taxon>
        <taxon>Pleosporomycetidae</taxon>
        <taxon>Pleosporales</taxon>
        <taxon>Pleosporineae</taxon>
        <taxon>Leptosphaeriaceae</taxon>
        <taxon>Plenodomus</taxon>
    </lineage>
</organism>
<reference evidence="3" key="1">
    <citation type="submission" date="2020-01" db="EMBL/GenBank/DDBJ databases">
        <authorList>
            <consortium name="DOE Joint Genome Institute"/>
            <person name="Haridas S."/>
            <person name="Albert R."/>
            <person name="Binder M."/>
            <person name="Bloem J."/>
            <person name="Labutti K."/>
            <person name="Salamov A."/>
            <person name="Andreopoulos B."/>
            <person name="Baker S.E."/>
            <person name="Barry K."/>
            <person name="Bills G."/>
            <person name="Bluhm B.H."/>
            <person name="Cannon C."/>
            <person name="Castanera R."/>
            <person name="Culley D.E."/>
            <person name="Daum C."/>
            <person name="Ezra D."/>
            <person name="Gonzalez J.B."/>
            <person name="Henrissat B."/>
            <person name="Kuo A."/>
            <person name="Liang C."/>
            <person name="Lipzen A."/>
            <person name="Lutzoni F."/>
            <person name="Magnuson J."/>
            <person name="Mondo S."/>
            <person name="Nolan M."/>
            <person name="Ohm R."/>
            <person name="Pangilinan J."/>
            <person name="Park H.-J."/>
            <person name="Ramirez L."/>
            <person name="Alfaro M."/>
            <person name="Sun H."/>
            <person name="Tritt A."/>
            <person name="Yoshinaga Y."/>
            <person name="Zwiers L.-H."/>
            <person name="Turgeon B.G."/>
            <person name="Goodwin S.B."/>
            <person name="Spatafora J.W."/>
            <person name="Crous P.W."/>
            <person name="Grigoriev I.V."/>
        </authorList>
    </citation>
    <scope>NUCLEOTIDE SEQUENCE</scope>
    <source>
        <strain evidence="3">IPT5</strain>
    </source>
</reference>
<sequence>MEEAHDTVEEDDVGHGGDNDEDFPCETVSLTSDDISRSDSSVEEFSDYPQKIFYIHKDVLCKTSGFFHAAMKQEWSAQRTQPIDLTDVNPDLFELYVQWLYSKKVSIQAILNEENEAPVSVLVKSYILGARLADSKYQKATMKTLFLYAHKTETYPDEQTMRLAYRYTLSFDPLRKLLIDFWVCKASVTWSDGSLVERLGIEIANELIKALIERRPAPSLVEG</sequence>
<accession>A0A6A7B1F6</accession>
<dbReference type="PROSITE" id="PS50097">
    <property type="entry name" value="BTB"/>
    <property type="match status" value="1"/>
</dbReference>
<dbReference type="CDD" id="cd18186">
    <property type="entry name" value="BTB_POZ_ZBTB_KLHL-like"/>
    <property type="match status" value="1"/>
</dbReference>
<evidence type="ECO:0000259" key="2">
    <source>
        <dbReference type="PROSITE" id="PS50097"/>
    </source>
</evidence>
<gene>
    <name evidence="3" type="ORF">T440DRAFT_399272</name>
</gene>
<dbReference type="Gene3D" id="3.30.710.10">
    <property type="entry name" value="Potassium Channel Kv1.1, Chain A"/>
    <property type="match status" value="1"/>
</dbReference>
<dbReference type="SUPFAM" id="SSF54695">
    <property type="entry name" value="POZ domain"/>
    <property type="match status" value="1"/>
</dbReference>
<dbReference type="InterPro" id="IPR000210">
    <property type="entry name" value="BTB/POZ_dom"/>
</dbReference>
<feature type="compositionally biased region" description="Basic and acidic residues" evidence="1">
    <location>
        <begin position="1"/>
        <end position="18"/>
    </location>
</feature>
<feature type="domain" description="BTB" evidence="2">
    <location>
        <begin position="38"/>
        <end position="109"/>
    </location>
</feature>
<protein>
    <recommendedName>
        <fullName evidence="2">BTB domain-containing protein</fullName>
    </recommendedName>
</protein>
<dbReference type="PANTHER" id="PTHR47843">
    <property type="entry name" value="BTB DOMAIN-CONTAINING PROTEIN-RELATED"/>
    <property type="match status" value="1"/>
</dbReference>
<keyword evidence="4" id="KW-1185">Reference proteome</keyword>
<proteinExistence type="predicted"/>
<dbReference type="EMBL" id="MU006312">
    <property type="protein sequence ID" value="KAF2849341.1"/>
    <property type="molecule type" value="Genomic_DNA"/>
</dbReference>
<dbReference type="Pfam" id="PF00651">
    <property type="entry name" value="BTB"/>
    <property type="match status" value="1"/>
</dbReference>